<dbReference type="Gene3D" id="2.40.20.10">
    <property type="entry name" value="Plasminogen Kringle 4"/>
    <property type="match status" value="1"/>
</dbReference>
<keyword evidence="3 4" id="KW-1015">Disulfide bond</keyword>
<dbReference type="SMART" id="SM00130">
    <property type="entry name" value="KR"/>
    <property type="match status" value="1"/>
</dbReference>
<feature type="non-terminal residue" evidence="6">
    <location>
        <position position="1"/>
    </location>
</feature>
<dbReference type="AlphaFoldDB" id="A0A3S1B1T1"/>
<comment type="caution">
    <text evidence="6">The sequence shown here is derived from an EMBL/GenBank/DDBJ whole genome shotgun (WGS) entry which is preliminary data.</text>
</comment>
<sequence>PAGTFGWGCKLSCSNCVRELCDADKLECLQGCKPGFYGKHCLFDDNCKYDNYGIHYMGHKDKTKNGTPCIHWNKVGHDLVFENGDDPQNYCRNPKQSNRVGIFSSPWCYTSTRQDYDFCELNFCDKCPKQLYGDGCKFECHCRDGLHCDPHGYCAFGCGKGWASSNCSEPCKKGTFGFDCKERCPNCLNEDCDHETGVCQQGCVAGFSGPMCTQTCIKSYGRNCAAQCGNCRNGTVCNKRTGHCLLGCEAGYMSSDSNVNLCDQECQGRYGLNCRGKCGLCKNMDQCDRITGKCPNGCQRGYSSKLCNRPCDSYFYGEDCAVQCGKCKDNQSCDHLTGGCNDGC</sequence>
<evidence type="ECO:0000313" key="6">
    <source>
        <dbReference type="EMBL" id="RUS72936.1"/>
    </source>
</evidence>
<protein>
    <recommendedName>
        <fullName evidence="5">Kringle domain-containing protein</fullName>
    </recommendedName>
</protein>
<feature type="non-terminal residue" evidence="6">
    <location>
        <position position="344"/>
    </location>
</feature>
<dbReference type="Gene3D" id="2.170.300.10">
    <property type="entry name" value="Tie2 ligand-binding domain superfamily"/>
    <property type="match status" value="2"/>
</dbReference>
<dbReference type="InterPro" id="IPR042635">
    <property type="entry name" value="MEGF10/SREC1/2-like"/>
</dbReference>
<reference evidence="6 7" key="1">
    <citation type="submission" date="2019-01" db="EMBL/GenBank/DDBJ databases">
        <title>A draft genome assembly of the solar-powered sea slug Elysia chlorotica.</title>
        <authorList>
            <person name="Cai H."/>
            <person name="Li Q."/>
            <person name="Fang X."/>
            <person name="Li J."/>
            <person name="Curtis N.E."/>
            <person name="Altenburger A."/>
            <person name="Shibata T."/>
            <person name="Feng M."/>
            <person name="Maeda T."/>
            <person name="Schwartz J.A."/>
            <person name="Shigenobu S."/>
            <person name="Lundholm N."/>
            <person name="Nishiyama T."/>
            <person name="Yang H."/>
            <person name="Hasebe M."/>
            <person name="Li S."/>
            <person name="Pierce S.K."/>
            <person name="Wang J."/>
        </authorList>
    </citation>
    <scope>NUCLEOTIDE SEQUENCE [LARGE SCALE GENOMIC DNA]</scope>
    <source>
        <strain evidence="6">EC2010</strain>
        <tissue evidence="6">Whole organism of an adult</tissue>
    </source>
</reference>
<dbReference type="PANTHER" id="PTHR24043:SF8">
    <property type="entry name" value="EGF-LIKE DOMAIN-CONTAINING PROTEIN"/>
    <property type="match status" value="1"/>
</dbReference>
<dbReference type="Proteomes" id="UP000271974">
    <property type="component" value="Unassembled WGS sequence"/>
</dbReference>
<comment type="caution">
    <text evidence="4">Lacks conserved residue(s) required for the propagation of feature annotation.</text>
</comment>
<dbReference type="SUPFAM" id="SSF57440">
    <property type="entry name" value="Kringle-like"/>
    <property type="match status" value="1"/>
</dbReference>
<evidence type="ECO:0000256" key="3">
    <source>
        <dbReference type="ARBA" id="ARBA00023157"/>
    </source>
</evidence>
<dbReference type="PROSITE" id="PS50070">
    <property type="entry name" value="KRINGLE_2"/>
    <property type="match status" value="1"/>
</dbReference>
<dbReference type="PANTHER" id="PTHR24043">
    <property type="entry name" value="SCAVENGER RECEPTOR CLASS F"/>
    <property type="match status" value="1"/>
</dbReference>
<gene>
    <name evidence="6" type="ORF">EGW08_019309</name>
</gene>
<evidence type="ECO:0000259" key="5">
    <source>
        <dbReference type="PROSITE" id="PS50070"/>
    </source>
</evidence>
<dbReference type="EMBL" id="RQTK01000999">
    <property type="protein sequence ID" value="RUS72936.1"/>
    <property type="molecule type" value="Genomic_DNA"/>
</dbReference>
<evidence type="ECO:0000256" key="1">
    <source>
        <dbReference type="ARBA" id="ARBA00022536"/>
    </source>
</evidence>
<dbReference type="GO" id="GO:0005044">
    <property type="term" value="F:scavenger receptor activity"/>
    <property type="evidence" value="ECO:0007669"/>
    <property type="project" value="InterPro"/>
</dbReference>
<keyword evidence="7" id="KW-1185">Reference proteome</keyword>
<dbReference type="InterPro" id="IPR013806">
    <property type="entry name" value="Kringle-like"/>
</dbReference>
<accession>A0A3S1B1T1</accession>
<evidence type="ECO:0000256" key="2">
    <source>
        <dbReference type="ARBA" id="ARBA00022572"/>
    </source>
</evidence>
<keyword evidence="2 4" id="KW-0420">Kringle</keyword>
<feature type="disulfide bond" evidence="4">
    <location>
        <begin position="69"/>
        <end position="108"/>
    </location>
</feature>
<name>A0A3S1B1T1_ELYCH</name>
<proteinExistence type="predicted"/>
<evidence type="ECO:0000256" key="4">
    <source>
        <dbReference type="PROSITE-ProRule" id="PRU00121"/>
    </source>
</evidence>
<organism evidence="6 7">
    <name type="scientific">Elysia chlorotica</name>
    <name type="common">Eastern emerald elysia</name>
    <name type="synonym">Sea slug</name>
    <dbReference type="NCBI Taxonomy" id="188477"/>
    <lineage>
        <taxon>Eukaryota</taxon>
        <taxon>Metazoa</taxon>
        <taxon>Spiralia</taxon>
        <taxon>Lophotrochozoa</taxon>
        <taxon>Mollusca</taxon>
        <taxon>Gastropoda</taxon>
        <taxon>Heterobranchia</taxon>
        <taxon>Euthyneura</taxon>
        <taxon>Panpulmonata</taxon>
        <taxon>Sacoglossa</taxon>
        <taxon>Placobranchoidea</taxon>
        <taxon>Plakobranchidae</taxon>
        <taxon>Elysia</taxon>
    </lineage>
</organism>
<feature type="domain" description="Kringle" evidence="5">
    <location>
        <begin position="49"/>
        <end position="124"/>
    </location>
</feature>
<keyword evidence="1" id="KW-0245">EGF-like domain</keyword>
<dbReference type="InterPro" id="IPR000001">
    <property type="entry name" value="Kringle"/>
</dbReference>
<evidence type="ECO:0000313" key="7">
    <source>
        <dbReference type="Proteomes" id="UP000271974"/>
    </source>
</evidence>
<dbReference type="OrthoDB" id="10252017at2759"/>
<dbReference type="InterPro" id="IPR038178">
    <property type="entry name" value="Kringle_sf"/>
</dbReference>